<evidence type="ECO:0000313" key="3">
    <source>
        <dbReference type="EMBL" id="MCA9397588.1"/>
    </source>
</evidence>
<protein>
    <submittedName>
        <fullName evidence="3">Type 4a pilus biogenesis protein PilO</fullName>
    </submittedName>
</protein>
<evidence type="ECO:0000256" key="1">
    <source>
        <dbReference type="SAM" id="Coils"/>
    </source>
</evidence>
<keyword evidence="2" id="KW-1133">Transmembrane helix</keyword>
<keyword evidence="2" id="KW-0812">Transmembrane</keyword>
<keyword evidence="1" id="KW-0175">Coiled coil</keyword>
<dbReference type="InterPro" id="IPR014717">
    <property type="entry name" value="Transl_elong_EF1B/ribsomal_bS6"/>
</dbReference>
<dbReference type="GO" id="GO:0043107">
    <property type="term" value="P:type IV pilus-dependent motility"/>
    <property type="evidence" value="ECO:0007669"/>
    <property type="project" value="InterPro"/>
</dbReference>
<evidence type="ECO:0000313" key="4">
    <source>
        <dbReference type="Proteomes" id="UP000699691"/>
    </source>
</evidence>
<feature type="transmembrane region" description="Helical" evidence="2">
    <location>
        <begin position="24"/>
        <end position="43"/>
    </location>
</feature>
<dbReference type="Proteomes" id="UP000699691">
    <property type="component" value="Unassembled WGS sequence"/>
</dbReference>
<reference evidence="3" key="2">
    <citation type="journal article" date="2021" name="Microbiome">
        <title>Successional dynamics and alternative stable states in a saline activated sludge microbial community over 9 years.</title>
        <authorList>
            <person name="Wang Y."/>
            <person name="Ye J."/>
            <person name="Ju F."/>
            <person name="Liu L."/>
            <person name="Boyd J.A."/>
            <person name="Deng Y."/>
            <person name="Parks D.H."/>
            <person name="Jiang X."/>
            <person name="Yin X."/>
            <person name="Woodcroft B.J."/>
            <person name="Tyson G.W."/>
            <person name="Hugenholtz P."/>
            <person name="Polz M.F."/>
            <person name="Zhang T."/>
        </authorList>
    </citation>
    <scope>NUCLEOTIDE SEQUENCE</scope>
    <source>
        <strain evidence="3">HKST-UBA02</strain>
    </source>
</reference>
<evidence type="ECO:0000256" key="2">
    <source>
        <dbReference type="SAM" id="Phobius"/>
    </source>
</evidence>
<keyword evidence="2" id="KW-0472">Membrane</keyword>
<dbReference type="Gene3D" id="3.30.70.60">
    <property type="match status" value="1"/>
</dbReference>
<dbReference type="Pfam" id="PF04350">
    <property type="entry name" value="PilO"/>
    <property type="match status" value="1"/>
</dbReference>
<gene>
    <name evidence="3" type="primary">pilO</name>
    <name evidence="3" type="ORF">KC573_02060</name>
</gene>
<comment type="caution">
    <text evidence="3">The sequence shown here is derived from an EMBL/GenBank/DDBJ whole genome shotgun (WGS) entry which is preliminary data.</text>
</comment>
<accession>A0A955RX09</accession>
<dbReference type="EMBL" id="JAGQKY010000072">
    <property type="protein sequence ID" value="MCA9397588.1"/>
    <property type="molecule type" value="Genomic_DNA"/>
</dbReference>
<dbReference type="AlphaFoldDB" id="A0A955RX09"/>
<dbReference type="InterPro" id="IPR007445">
    <property type="entry name" value="PilO"/>
</dbReference>
<reference evidence="3" key="1">
    <citation type="submission" date="2020-04" db="EMBL/GenBank/DDBJ databases">
        <authorList>
            <person name="Zhang T."/>
        </authorList>
    </citation>
    <scope>NUCLEOTIDE SEQUENCE</scope>
    <source>
        <strain evidence="3">HKST-UBA02</strain>
    </source>
</reference>
<sequence>MDFQIGDVFKNFKKDAGLQRTVELVINSILIVLFVLTIGRTVVIDIMDTSEQKDELEAIATQLTAKAESIRTAESNLASYESSYELLAEAMPLSPKQFDMLNQIQLAAETEGVAVDQISHQSGNESTVEFNLIGGGKYDEVIKFINRVENLPRLIQLEDIAISASTSPDSENSNQNNPDLVFTLTGTGYFYSEPVTVLETVTES</sequence>
<organism evidence="3 4">
    <name type="scientific">candidate division WWE3 bacterium</name>
    <dbReference type="NCBI Taxonomy" id="2053526"/>
    <lineage>
        <taxon>Bacteria</taxon>
        <taxon>Katanobacteria</taxon>
    </lineage>
</organism>
<name>A0A955RX09_UNCKA</name>
<feature type="coiled-coil region" evidence="1">
    <location>
        <begin position="46"/>
        <end position="90"/>
    </location>
</feature>
<proteinExistence type="predicted"/>
<dbReference type="GO" id="GO:0043683">
    <property type="term" value="P:type IV pilus assembly"/>
    <property type="evidence" value="ECO:0007669"/>
    <property type="project" value="InterPro"/>
</dbReference>